<dbReference type="EMBL" id="UZAM01006915">
    <property type="protein sequence ID" value="VDO95179.1"/>
    <property type="molecule type" value="Genomic_DNA"/>
</dbReference>
<dbReference type="Proteomes" id="UP000270296">
    <property type="component" value="Unassembled WGS sequence"/>
</dbReference>
<evidence type="ECO:0000256" key="1">
    <source>
        <dbReference type="SAM" id="MobiDB-lite"/>
    </source>
</evidence>
<reference evidence="4" key="1">
    <citation type="submission" date="2016-06" db="UniProtKB">
        <authorList>
            <consortium name="WormBaseParasite"/>
        </authorList>
    </citation>
    <scope>IDENTIFICATION</scope>
</reference>
<evidence type="ECO:0000313" key="3">
    <source>
        <dbReference type="Proteomes" id="UP000270296"/>
    </source>
</evidence>
<accession>A0A183IDJ6</accession>
<feature type="compositionally biased region" description="Low complexity" evidence="1">
    <location>
        <begin position="63"/>
        <end position="73"/>
    </location>
</feature>
<keyword evidence="3" id="KW-1185">Reference proteome</keyword>
<proteinExistence type="predicted"/>
<sequence>MRKEEGQRPWQISVKFSHLPLMVLTPSSYTGSVVARVTKGRAGCRGTEADCEKSAIRTCSLPSGSRGRSSTTTADEDRRNDDVDINQQRSRYPF</sequence>
<organism evidence="4">
    <name type="scientific">Soboliphyme baturini</name>
    <dbReference type="NCBI Taxonomy" id="241478"/>
    <lineage>
        <taxon>Eukaryota</taxon>
        <taxon>Metazoa</taxon>
        <taxon>Ecdysozoa</taxon>
        <taxon>Nematoda</taxon>
        <taxon>Enoplea</taxon>
        <taxon>Dorylaimia</taxon>
        <taxon>Dioctophymatida</taxon>
        <taxon>Dioctophymatoidea</taxon>
        <taxon>Soboliphymatidae</taxon>
        <taxon>Soboliphyme</taxon>
    </lineage>
</organism>
<protein>
    <submittedName>
        <fullName evidence="2 4">Uncharacterized protein</fullName>
    </submittedName>
</protein>
<name>A0A183IDJ6_9BILA</name>
<dbReference type="AlphaFoldDB" id="A0A183IDJ6"/>
<feature type="compositionally biased region" description="Polar residues" evidence="1">
    <location>
        <begin position="85"/>
        <end position="94"/>
    </location>
</feature>
<feature type="region of interest" description="Disordered" evidence="1">
    <location>
        <begin position="59"/>
        <end position="94"/>
    </location>
</feature>
<reference evidence="2 3" key="2">
    <citation type="submission" date="2018-11" db="EMBL/GenBank/DDBJ databases">
        <authorList>
            <consortium name="Pathogen Informatics"/>
        </authorList>
    </citation>
    <scope>NUCLEOTIDE SEQUENCE [LARGE SCALE GENOMIC DNA]</scope>
</reference>
<evidence type="ECO:0000313" key="4">
    <source>
        <dbReference type="WBParaSite" id="SBAD_0000177801-mRNA-1"/>
    </source>
</evidence>
<dbReference type="WBParaSite" id="SBAD_0000177801-mRNA-1">
    <property type="protein sequence ID" value="SBAD_0000177801-mRNA-1"/>
    <property type="gene ID" value="SBAD_0000177801"/>
</dbReference>
<gene>
    <name evidence="2" type="ORF">SBAD_LOCUS1690</name>
</gene>
<evidence type="ECO:0000313" key="2">
    <source>
        <dbReference type="EMBL" id="VDO95179.1"/>
    </source>
</evidence>